<dbReference type="GO" id="GO:0070740">
    <property type="term" value="F:tubulin-glutamic acid ligase activity"/>
    <property type="evidence" value="ECO:0000318"/>
    <property type="project" value="GO_Central"/>
</dbReference>
<dbReference type="GO" id="GO:0015631">
    <property type="term" value="F:tubulin binding"/>
    <property type="evidence" value="ECO:0000318"/>
    <property type="project" value="GO_Central"/>
</dbReference>
<dbReference type="AlphaFoldDB" id="B3RPA2"/>
<dbReference type="eggNOG" id="KOG2158">
    <property type="taxonomic scope" value="Eukaryota"/>
</dbReference>
<dbReference type="Proteomes" id="UP000009022">
    <property type="component" value="Unassembled WGS sequence"/>
</dbReference>
<dbReference type="CTD" id="6750650"/>
<dbReference type="RefSeq" id="XP_002109987.1">
    <property type="nucleotide sequence ID" value="XM_002109951.1"/>
</dbReference>
<dbReference type="EMBL" id="DS985242">
    <property type="protein sequence ID" value="EDV28153.1"/>
    <property type="molecule type" value="Genomic_DNA"/>
</dbReference>
<dbReference type="OMA" id="CDIYWHS"/>
<reference evidence="4 5" key="1">
    <citation type="journal article" date="2008" name="Nature">
        <title>The Trichoplax genome and the nature of placozoans.</title>
        <authorList>
            <person name="Srivastava M."/>
            <person name="Begovic E."/>
            <person name="Chapman J."/>
            <person name="Putnam N.H."/>
            <person name="Hellsten U."/>
            <person name="Kawashima T."/>
            <person name="Kuo A."/>
            <person name="Mitros T."/>
            <person name="Salamov A."/>
            <person name="Carpenter M.L."/>
            <person name="Signorovitch A.Y."/>
            <person name="Moreno M.A."/>
            <person name="Kamm K."/>
            <person name="Grimwood J."/>
            <person name="Schmutz J."/>
            <person name="Shapiro H."/>
            <person name="Grigoriev I.V."/>
            <person name="Buss L.W."/>
            <person name="Schierwater B."/>
            <person name="Dellaporta S.L."/>
            <person name="Rokhsar D.S."/>
        </authorList>
    </citation>
    <scope>NUCLEOTIDE SEQUENCE [LARGE SCALE GENOMIC DNA]</scope>
    <source>
        <strain evidence="4 5">Grell-BS-1999</strain>
    </source>
</reference>
<dbReference type="PANTHER" id="PTHR12241:SF154">
    <property type="entry name" value="TUBULIN POLYGLUTAMYLASE TTLL11"/>
    <property type="match status" value="1"/>
</dbReference>
<dbReference type="Gene3D" id="3.30.470.20">
    <property type="entry name" value="ATP-grasp fold, B domain"/>
    <property type="match status" value="1"/>
</dbReference>
<evidence type="ECO:0000256" key="3">
    <source>
        <dbReference type="ARBA" id="ARBA00022840"/>
    </source>
</evidence>
<dbReference type="SUPFAM" id="SSF56059">
    <property type="entry name" value="Glutathione synthetase ATP-binding domain-like"/>
    <property type="match status" value="1"/>
</dbReference>
<evidence type="ECO:0008006" key="6">
    <source>
        <dbReference type="Google" id="ProtNLM"/>
    </source>
</evidence>
<evidence type="ECO:0000256" key="2">
    <source>
        <dbReference type="ARBA" id="ARBA00022741"/>
    </source>
</evidence>
<dbReference type="InterPro" id="IPR004344">
    <property type="entry name" value="TTL/TTLL_fam"/>
</dbReference>
<dbReference type="PhylomeDB" id="B3RPA2"/>
<evidence type="ECO:0000256" key="1">
    <source>
        <dbReference type="ARBA" id="ARBA00022598"/>
    </source>
</evidence>
<dbReference type="GO" id="GO:0005524">
    <property type="term" value="F:ATP binding"/>
    <property type="evidence" value="ECO:0007669"/>
    <property type="project" value="UniProtKB-KW"/>
</dbReference>
<dbReference type="KEGG" id="tad:TRIADDRAFT_53460"/>
<keyword evidence="2" id="KW-0547">Nucleotide-binding</keyword>
<accession>B3RPA2</accession>
<dbReference type="STRING" id="10228.B3RPA2"/>
<keyword evidence="3" id="KW-0067">ATP-binding</keyword>
<dbReference type="PANTHER" id="PTHR12241">
    <property type="entry name" value="TUBULIN POLYGLUTAMYLASE"/>
    <property type="match status" value="1"/>
</dbReference>
<name>B3RPA2_TRIAD</name>
<dbReference type="HOGENOM" id="CLU_010131_6_2_1"/>
<dbReference type="GeneID" id="6750650"/>
<dbReference type="OrthoDB" id="202825at2759"/>
<gene>
    <name evidence="4" type="ORF">TRIADDRAFT_53460</name>
</gene>
<dbReference type="GO" id="GO:0000226">
    <property type="term" value="P:microtubule cytoskeleton organization"/>
    <property type="evidence" value="ECO:0000318"/>
    <property type="project" value="GO_Central"/>
</dbReference>
<evidence type="ECO:0000313" key="5">
    <source>
        <dbReference type="Proteomes" id="UP000009022"/>
    </source>
</evidence>
<keyword evidence="1" id="KW-0436">Ligase</keyword>
<dbReference type="InParanoid" id="B3RPA2"/>
<keyword evidence="5" id="KW-1185">Reference proteome</keyword>
<proteinExistence type="predicted"/>
<dbReference type="PROSITE" id="PS51221">
    <property type="entry name" value="TTL"/>
    <property type="match status" value="1"/>
</dbReference>
<sequence>MAMLSSRPLLKRAKTVNTDRRIKTKGKQSQNDQTRITINTSHANSSFKALSNCFKYLGNGWHEERWDILYVKSCDIYWHEKSLTSRERFIQGKVNKFPGMKEIVCKAKFAYLLNRLRSLFPKHFSFYPRTWIALQEMMTEVMKLSPKELNSTTFIVKPDGGSEGRGIFLLQGLKQLEALYFQITEAVVIQKYISNPYLIDGFKFDLRLYAVLTNLNPLETYIFRDGLARFCTVPYQIPNLKNLRQTCMHLTNYSLNKSNPSFVLMNNPHEGSKRTISSVLKNMENLGHSIDIIWFAIEQLVAKTIIAMLPSLKIEFDSWNAIHKVPDNKFSCFHILGFDVILDEDLKPHLLEVNANPSLNIEHERYNKRGISSNVISPVDEYIKCQLIAETLKLVQPSFKASKVKISHNTENIEKTTIQFSNIFPKLSEEYSELRIIERACRIPSKEICIADLDVLFINMTRNYRYGYSCKAINTVHNNGKLLDFDGFYEILLVIARKKFYSDESIIEHIMNMIVK</sequence>
<dbReference type="Pfam" id="PF03133">
    <property type="entry name" value="TTL"/>
    <property type="match status" value="1"/>
</dbReference>
<dbReference type="GO" id="GO:0036064">
    <property type="term" value="C:ciliary basal body"/>
    <property type="evidence" value="ECO:0000318"/>
    <property type="project" value="GO_Central"/>
</dbReference>
<protein>
    <recommendedName>
        <fullName evidence="6">Tubulin--tyrosine ligase-like protein 9</fullName>
    </recommendedName>
</protein>
<organism evidence="4 5">
    <name type="scientific">Trichoplax adhaerens</name>
    <name type="common">Trichoplax reptans</name>
    <dbReference type="NCBI Taxonomy" id="10228"/>
    <lineage>
        <taxon>Eukaryota</taxon>
        <taxon>Metazoa</taxon>
        <taxon>Placozoa</taxon>
        <taxon>Uniplacotomia</taxon>
        <taxon>Trichoplacea</taxon>
        <taxon>Trichoplacidae</taxon>
        <taxon>Trichoplax</taxon>
    </lineage>
</organism>
<evidence type="ECO:0000313" key="4">
    <source>
        <dbReference type="EMBL" id="EDV28153.1"/>
    </source>
</evidence>